<feature type="chain" id="PRO_5045748825" evidence="5">
    <location>
        <begin position="30"/>
        <end position="318"/>
    </location>
</feature>
<dbReference type="InterPro" id="IPR050492">
    <property type="entry name" value="Bact_metal-bind_prot9"/>
</dbReference>
<evidence type="ECO:0000256" key="4">
    <source>
        <dbReference type="ARBA" id="ARBA00022729"/>
    </source>
</evidence>
<keyword evidence="4 5" id="KW-0732">Signal</keyword>
<comment type="caution">
    <text evidence="6">The sequence shown here is derived from an EMBL/GenBank/DDBJ whole genome shotgun (WGS) entry which is preliminary data.</text>
</comment>
<dbReference type="PANTHER" id="PTHR42953">
    <property type="entry name" value="HIGH-AFFINITY ZINC UPTAKE SYSTEM PROTEIN ZNUA-RELATED"/>
    <property type="match status" value="1"/>
</dbReference>
<name>A0ABN7TMG0_9BACL</name>
<proteinExistence type="predicted"/>
<dbReference type="PANTHER" id="PTHR42953:SF1">
    <property type="entry name" value="METAL-BINDING PROTEIN HI_0362-RELATED"/>
    <property type="match status" value="1"/>
</dbReference>
<dbReference type="Proteomes" id="UP000730618">
    <property type="component" value="Unassembled WGS sequence"/>
</dbReference>
<protein>
    <submittedName>
        <fullName evidence="6">Manganese-binding lipoprotein MntA</fullName>
    </submittedName>
</protein>
<evidence type="ECO:0000256" key="1">
    <source>
        <dbReference type="ARBA" id="ARBA00004196"/>
    </source>
</evidence>
<sequence>MMLKNKSVPSSFKRLIMTLLFLTLAVVSAACGNSQEAGADGKVKVTATIGMISDIVAQVGGEHVQVTGLMKSGVDPHLYKASQGDVKKLEHADIIFYNGLHLEGKMVDMFEKMSKTKPTVAVSRNIPESKLRGWDGGEASHDPHIWFDVKHWISATEVVREELSKLDAAHAEDYKNNAAGYTKQLEELDRYAREQIASIPENQRVLVTAHDAFGYFGDAYGIKVMGLQGISTASEYGSKDVSDLRDFLVQNKIKAVFVESSVPKKSIEAVIQGAKKQGHTISIGGELYSDAMGKEGTPEGTYIGMVRHNVDTIVKALK</sequence>
<evidence type="ECO:0000313" key="6">
    <source>
        <dbReference type="EMBL" id="CAG7647140.1"/>
    </source>
</evidence>
<evidence type="ECO:0000313" key="7">
    <source>
        <dbReference type="Proteomes" id="UP000730618"/>
    </source>
</evidence>
<dbReference type="EMBL" id="CAJVCE010000011">
    <property type="protein sequence ID" value="CAG7647140.1"/>
    <property type="molecule type" value="Genomic_DNA"/>
</dbReference>
<comment type="subcellular location">
    <subcellularLocation>
        <location evidence="1">Cell envelope</location>
    </subcellularLocation>
</comment>
<dbReference type="InterPro" id="IPR006127">
    <property type="entry name" value="ZnuA-like"/>
</dbReference>
<accession>A0ABN7TMG0</accession>
<gene>
    <name evidence="6" type="primary">mntA</name>
    <name evidence="6" type="ORF">PAECIP111802_03901</name>
</gene>
<keyword evidence="6" id="KW-0449">Lipoprotein</keyword>
<keyword evidence="7" id="KW-1185">Reference proteome</keyword>
<reference evidence="6 7" key="1">
    <citation type="submission" date="2021-06" db="EMBL/GenBank/DDBJ databases">
        <authorList>
            <person name="Criscuolo A."/>
        </authorList>
    </citation>
    <scope>NUCLEOTIDE SEQUENCE [LARGE SCALE GENOMIC DNA]</scope>
    <source>
        <strain evidence="7">CIP 111802</strain>
    </source>
</reference>
<evidence type="ECO:0000256" key="2">
    <source>
        <dbReference type="ARBA" id="ARBA00022448"/>
    </source>
</evidence>
<evidence type="ECO:0000256" key="3">
    <source>
        <dbReference type="ARBA" id="ARBA00022723"/>
    </source>
</evidence>
<dbReference type="Pfam" id="PF01297">
    <property type="entry name" value="ZnuA"/>
    <property type="match status" value="1"/>
</dbReference>
<keyword evidence="3" id="KW-0479">Metal-binding</keyword>
<keyword evidence="2" id="KW-0813">Transport</keyword>
<dbReference type="PROSITE" id="PS51257">
    <property type="entry name" value="PROKAR_LIPOPROTEIN"/>
    <property type="match status" value="1"/>
</dbReference>
<organism evidence="6 7">
    <name type="scientific">Paenibacillus allorhizosphaerae</name>
    <dbReference type="NCBI Taxonomy" id="2849866"/>
    <lineage>
        <taxon>Bacteria</taxon>
        <taxon>Bacillati</taxon>
        <taxon>Bacillota</taxon>
        <taxon>Bacilli</taxon>
        <taxon>Bacillales</taxon>
        <taxon>Paenibacillaceae</taxon>
        <taxon>Paenibacillus</taxon>
    </lineage>
</organism>
<evidence type="ECO:0000256" key="5">
    <source>
        <dbReference type="SAM" id="SignalP"/>
    </source>
</evidence>
<feature type="signal peptide" evidence="5">
    <location>
        <begin position="1"/>
        <end position="29"/>
    </location>
</feature>
<dbReference type="RefSeq" id="WP_377517401.1">
    <property type="nucleotide sequence ID" value="NZ_JBHSRV010000005.1"/>
</dbReference>